<evidence type="ECO:0000256" key="5">
    <source>
        <dbReference type="ARBA" id="ARBA00022528"/>
    </source>
</evidence>
<comment type="similarity">
    <text evidence="2">Belongs to the reaction center PufL/M/PsbA/D family.</text>
</comment>
<dbReference type="InterPro" id="IPR055266">
    <property type="entry name" value="D1/D2"/>
</dbReference>
<keyword evidence="14" id="KW-0007">Acetylation</keyword>
<comment type="caution">
    <text evidence="22">The sequence shown here is derived from an EMBL/GenBank/DDBJ whole genome shotgun (WGS) entry which is preliminary data.</text>
</comment>
<comment type="subcellular location">
    <subcellularLocation>
        <location evidence="1">Membrane</location>
        <topology evidence="1">Multi-pass membrane protein</topology>
    </subcellularLocation>
</comment>
<keyword evidence="10" id="KW-0479">Metal-binding</keyword>
<evidence type="ECO:0000256" key="20">
    <source>
        <dbReference type="ARBA" id="ARBA00023276"/>
    </source>
</evidence>
<dbReference type="Proteomes" id="UP001358586">
    <property type="component" value="Chromosome 4"/>
</dbReference>
<evidence type="ECO:0000256" key="16">
    <source>
        <dbReference type="ARBA" id="ARBA00023002"/>
    </source>
</evidence>
<keyword evidence="12" id="KW-0249">Electron transport</keyword>
<dbReference type="PANTHER" id="PTHR33149">
    <property type="entry name" value="PHOTOSYSTEM II PROTEIN D1"/>
    <property type="match status" value="1"/>
</dbReference>
<keyword evidence="15" id="KW-0157">Chromophore</keyword>
<organism evidence="22 23">
    <name type="scientific">Gossypium arboreum</name>
    <name type="common">Tree cotton</name>
    <name type="synonym">Gossypium nanking</name>
    <dbReference type="NCBI Taxonomy" id="29729"/>
    <lineage>
        <taxon>Eukaryota</taxon>
        <taxon>Viridiplantae</taxon>
        <taxon>Streptophyta</taxon>
        <taxon>Embryophyta</taxon>
        <taxon>Tracheophyta</taxon>
        <taxon>Spermatophyta</taxon>
        <taxon>Magnoliopsida</taxon>
        <taxon>eudicotyledons</taxon>
        <taxon>Gunneridae</taxon>
        <taxon>Pentapetalae</taxon>
        <taxon>rosids</taxon>
        <taxon>malvids</taxon>
        <taxon>Malvales</taxon>
        <taxon>Malvaceae</taxon>
        <taxon>Malvoideae</taxon>
        <taxon>Gossypium</taxon>
    </lineage>
</organism>
<evidence type="ECO:0000256" key="14">
    <source>
        <dbReference type="ARBA" id="ARBA00022990"/>
    </source>
</evidence>
<keyword evidence="23" id="KW-1185">Reference proteome</keyword>
<evidence type="ECO:0000256" key="1">
    <source>
        <dbReference type="ARBA" id="ARBA00004141"/>
    </source>
</evidence>
<feature type="transmembrane region" description="Helical" evidence="21">
    <location>
        <begin position="128"/>
        <end position="150"/>
    </location>
</feature>
<feature type="transmembrane region" description="Helical" evidence="21">
    <location>
        <begin position="83"/>
        <end position="108"/>
    </location>
</feature>
<evidence type="ECO:0000256" key="13">
    <source>
        <dbReference type="ARBA" id="ARBA00022989"/>
    </source>
</evidence>
<evidence type="ECO:0000256" key="6">
    <source>
        <dbReference type="ARBA" id="ARBA00022531"/>
    </source>
</evidence>
<evidence type="ECO:0000256" key="12">
    <source>
        <dbReference type="ARBA" id="ARBA00022982"/>
    </source>
</evidence>
<dbReference type="Gene3D" id="1.20.85.10">
    <property type="entry name" value="Photosystem II protein D1-like"/>
    <property type="match status" value="1"/>
</dbReference>
<protein>
    <submittedName>
        <fullName evidence="22">Uncharacterized protein</fullName>
    </submittedName>
</protein>
<keyword evidence="11" id="KW-0460">Magnesium</keyword>
<keyword evidence="20" id="KW-0604">Photosystem II</keyword>
<keyword evidence="16" id="KW-0560">Oxidoreductase</keyword>
<dbReference type="InterPro" id="IPR000484">
    <property type="entry name" value="Photo_RC_L/M"/>
</dbReference>
<dbReference type="Pfam" id="PF00124">
    <property type="entry name" value="Photo_RC"/>
    <property type="match status" value="1"/>
</dbReference>
<reference evidence="22 23" key="1">
    <citation type="submission" date="2023-03" db="EMBL/GenBank/DDBJ databases">
        <title>WGS of Gossypium arboreum.</title>
        <authorList>
            <person name="Yu D."/>
        </authorList>
    </citation>
    <scope>NUCLEOTIDE SEQUENCE [LARGE SCALE GENOMIC DNA]</scope>
    <source>
        <tissue evidence="22">Leaf</tissue>
    </source>
</reference>
<evidence type="ECO:0000256" key="10">
    <source>
        <dbReference type="ARBA" id="ARBA00022723"/>
    </source>
</evidence>
<dbReference type="EMBL" id="JARKNE010000004">
    <property type="protein sequence ID" value="KAK5836622.1"/>
    <property type="molecule type" value="Genomic_DNA"/>
</dbReference>
<accession>A0ABR0QBF6</accession>
<keyword evidence="6" id="KW-0602">Photosynthesis</keyword>
<evidence type="ECO:0000256" key="4">
    <source>
        <dbReference type="ARBA" id="ARBA00022494"/>
    </source>
</evidence>
<sequence length="153" mass="17456">MWEHVARSQCPKSPHHDIVCHLDVGKLLVMTSQPVGDVAILTSSCRDTSNDKCLKESENASENLWARFYNWITSIENRLYIEWFGVLMIPTLLIATFVFIIAFIATTPVDIDACYMDHEWELSFRLGMRPWITVAYSTPVVVATIVFLIYPTG</sequence>
<keyword evidence="17" id="KW-0408">Iron</keyword>
<dbReference type="SUPFAM" id="SSF81483">
    <property type="entry name" value="Bacterial photosystem II reaction centre, L and M subunits"/>
    <property type="match status" value="1"/>
</dbReference>
<proteinExistence type="inferred from homology"/>
<evidence type="ECO:0000256" key="8">
    <source>
        <dbReference type="ARBA" id="ARBA00022640"/>
    </source>
</evidence>
<keyword evidence="3" id="KW-0813">Transport</keyword>
<evidence type="ECO:0000256" key="9">
    <source>
        <dbReference type="ARBA" id="ARBA00022692"/>
    </source>
</evidence>
<keyword evidence="13 21" id="KW-1133">Transmembrane helix</keyword>
<evidence type="ECO:0000256" key="19">
    <source>
        <dbReference type="ARBA" id="ARBA00023136"/>
    </source>
</evidence>
<keyword evidence="18" id="KW-0793">Thylakoid</keyword>
<keyword evidence="8" id="KW-0934">Plastid</keyword>
<keyword evidence="19 21" id="KW-0472">Membrane</keyword>
<dbReference type="PANTHER" id="PTHR33149:SF56">
    <property type="entry name" value="Q(B) PROTEIN, PUTATIVE-RELATED"/>
    <property type="match status" value="1"/>
</dbReference>
<evidence type="ECO:0000313" key="22">
    <source>
        <dbReference type="EMBL" id="KAK5836622.1"/>
    </source>
</evidence>
<evidence type="ECO:0000256" key="18">
    <source>
        <dbReference type="ARBA" id="ARBA00023078"/>
    </source>
</evidence>
<keyword evidence="4" id="KW-0148">Chlorophyll</keyword>
<evidence type="ECO:0000256" key="7">
    <source>
        <dbReference type="ARBA" id="ARBA00022553"/>
    </source>
</evidence>
<evidence type="ECO:0000256" key="21">
    <source>
        <dbReference type="SAM" id="Phobius"/>
    </source>
</evidence>
<keyword evidence="9 21" id="KW-0812">Transmembrane</keyword>
<evidence type="ECO:0000256" key="3">
    <source>
        <dbReference type="ARBA" id="ARBA00022448"/>
    </source>
</evidence>
<keyword evidence="7" id="KW-0597">Phosphoprotein</keyword>
<evidence type="ECO:0000256" key="11">
    <source>
        <dbReference type="ARBA" id="ARBA00022842"/>
    </source>
</evidence>
<evidence type="ECO:0000256" key="2">
    <source>
        <dbReference type="ARBA" id="ARBA00008204"/>
    </source>
</evidence>
<keyword evidence="5" id="KW-0150">Chloroplast</keyword>
<evidence type="ECO:0000256" key="15">
    <source>
        <dbReference type="ARBA" id="ARBA00022991"/>
    </source>
</evidence>
<gene>
    <name evidence="22" type="ORF">PVK06_012418</name>
</gene>
<evidence type="ECO:0000313" key="23">
    <source>
        <dbReference type="Proteomes" id="UP001358586"/>
    </source>
</evidence>
<dbReference type="InterPro" id="IPR036854">
    <property type="entry name" value="Photo_II_D1/D2_sf"/>
</dbReference>
<evidence type="ECO:0000256" key="17">
    <source>
        <dbReference type="ARBA" id="ARBA00023004"/>
    </source>
</evidence>
<name>A0ABR0QBF6_GOSAR</name>